<evidence type="ECO:0000259" key="3">
    <source>
        <dbReference type="Pfam" id="PF01835"/>
    </source>
</evidence>
<keyword evidence="2" id="KW-0882">Thioester bond</keyword>
<dbReference type="Gene3D" id="2.60.40.1930">
    <property type="match status" value="1"/>
</dbReference>
<dbReference type="PANTHER" id="PTHR11412:SF136">
    <property type="entry name" value="CD109 ANTIGEN"/>
    <property type="match status" value="1"/>
</dbReference>
<feature type="domain" description="Macroglobulin" evidence="3">
    <location>
        <begin position="107"/>
        <end position="200"/>
    </location>
</feature>
<dbReference type="WBParaSite" id="sdigi.contig161.g5459.t1">
    <property type="protein sequence ID" value="sdigi.contig161.g5459.t1"/>
    <property type="gene ID" value="sdigi.contig161.g5459"/>
</dbReference>
<proteinExistence type="predicted"/>
<dbReference type="InterPro" id="IPR050473">
    <property type="entry name" value="A2M/Complement_sys"/>
</dbReference>
<dbReference type="Pfam" id="PF01835">
    <property type="entry name" value="MG2"/>
    <property type="match status" value="1"/>
</dbReference>
<accession>A0A915PL88</accession>
<keyword evidence="4" id="KW-1185">Reference proteome</keyword>
<dbReference type="AlphaFoldDB" id="A0A915PL88"/>
<sequence length="294" mass="33325">MVEKLGKLLIVTPPILRWNATNELLITTYKSKNELIDIYVEICPCNHSRVVFRETFLAKVSGAMNRIKFFVPGGTARSDSYTVMIRTQNDTDSFEEVIPGGPDLRNIYLLTDKTVYKQSDIVKVRALPLTTSGKLYSGPLDFILTNPDGFELVRKTRLTSNNRFYAVEFQLPDHLTFGEWKIVASAAEQRTSLYSVTFQIEKYEIPPFRVHALAKETDDIYLYEMDVLARHANGRPVSGQISIWCDCDVNNSNSAILSDFKDSGKLFKCILKSAKNSKPNSKNESHCLHILKSL</sequence>
<name>A0A915PL88_9BILA</name>
<reference evidence="5" key="1">
    <citation type="submission" date="2022-11" db="UniProtKB">
        <authorList>
            <consortium name="WormBaseParasite"/>
        </authorList>
    </citation>
    <scope>IDENTIFICATION</scope>
</reference>
<evidence type="ECO:0000256" key="1">
    <source>
        <dbReference type="ARBA" id="ARBA00022729"/>
    </source>
</evidence>
<protein>
    <submittedName>
        <fullName evidence="5">Macroglobulin domain-containing protein</fullName>
    </submittedName>
</protein>
<keyword evidence="1" id="KW-0732">Signal</keyword>
<dbReference type="InterPro" id="IPR002890">
    <property type="entry name" value="MG2"/>
</dbReference>
<dbReference type="Proteomes" id="UP000887581">
    <property type="component" value="Unplaced"/>
</dbReference>
<evidence type="ECO:0000313" key="5">
    <source>
        <dbReference type="WBParaSite" id="sdigi.contig161.g5459.t1"/>
    </source>
</evidence>
<dbReference type="GO" id="GO:0004866">
    <property type="term" value="F:endopeptidase inhibitor activity"/>
    <property type="evidence" value="ECO:0007669"/>
    <property type="project" value="InterPro"/>
</dbReference>
<evidence type="ECO:0000313" key="4">
    <source>
        <dbReference type="Proteomes" id="UP000887581"/>
    </source>
</evidence>
<dbReference type="PANTHER" id="PTHR11412">
    <property type="entry name" value="MACROGLOBULIN / COMPLEMENT"/>
    <property type="match status" value="1"/>
</dbReference>
<evidence type="ECO:0000256" key="2">
    <source>
        <dbReference type="ARBA" id="ARBA00022966"/>
    </source>
</evidence>
<organism evidence="4 5">
    <name type="scientific">Setaria digitata</name>
    <dbReference type="NCBI Taxonomy" id="48799"/>
    <lineage>
        <taxon>Eukaryota</taxon>
        <taxon>Metazoa</taxon>
        <taxon>Ecdysozoa</taxon>
        <taxon>Nematoda</taxon>
        <taxon>Chromadorea</taxon>
        <taxon>Rhabditida</taxon>
        <taxon>Spirurina</taxon>
        <taxon>Spiruromorpha</taxon>
        <taxon>Filarioidea</taxon>
        <taxon>Setariidae</taxon>
        <taxon>Setaria</taxon>
    </lineage>
</organism>